<name>A0A6A5W0V6_9PLEO</name>
<sequence>MSKKTQLCGMKSVIFSIHSMYACKNRNLSSLSSTRCAFPNGCGTNIEGTRSESPHLLLLPQTVSSAKGTRSCSREMPEHTAFVSHGCIISTIQNIRVEVQRSPRGRRAGGSTNHRWLVTGVE</sequence>
<protein>
    <submittedName>
        <fullName evidence="1">Uncharacterized protein</fullName>
    </submittedName>
</protein>
<evidence type="ECO:0000313" key="2">
    <source>
        <dbReference type="Proteomes" id="UP000799779"/>
    </source>
</evidence>
<evidence type="ECO:0000313" key="1">
    <source>
        <dbReference type="EMBL" id="KAF1995413.1"/>
    </source>
</evidence>
<gene>
    <name evidence="1" type="ORF">P154DRAFT_345336</name>
</gene>
<dbReference type="Proteomes" id="UP000799779">
    <property type="component" value="Unassembled WGS sequence"/>
</dbReference>
<keyword evidence="2" id="KW-1185">Reference proteome</keyword>
<dbReference type="AlphaFoldDB" id="A0A6A5W0V6"/>
<reference evidence="1" key="1">
    <citation type="journal article" date="2020" name="Stud. Mycol.">
        <title>101 Dothideomycetes genomes: a test case for predicting lifestyles and emergence of pathogens.</title>
        <authorList>
            <person name="Haridas S."/>
            <person name="Albert R."/>
            <person name="Binder M."/>
            <person name="Bloem J."/>
            <person name="Labutti K."/>
            <person name="Salamov A."/>
            <person name="Andreopoulos B."/>
            <person name="Baker S."/>
            <person name="Barry K."/>
            <person name="Bills G."/>
            <person name="Bluhm B."/>
            <person name="Cannon C."/>
            <person name="Castanera R."/>
            <person name="Culley D."/>
            <person name="Daum C."/>
            <person name="Ezra D."/>
            <person name="Gonzalez J."/>
            <person name="Henrissat B."/>
            <person name="Kuo A."/>
            <person name="Liang C."/>
            <person name="Lipzen A."/>
            <person name="Lutzoni F."/>
            <person name="Magnuson J."/>
            <person name="Mondo S."/>
            <person name="Nolan M."/>
            <person name="Ohm R."/>
            <person name="Pangilinan J."/>
            <person name="Park H.-J."/>
            <person name="Ramirez L."/>
            <person name="Alfaro M."/>
            <person name="Sun H."/>
            <person name="Tritt A."/>
            <person name="Yoshinaga Y."/>
            <person name="Zwiers L.-H."/>
            <person name="Turgeon B."/>
            <person name="Goodwin S."/>
            <person name="Spatafora J."/>
            <person name="Crous P."/>
            <person name="Grigoriev I."/>
        </authorList>
    </citation>
    <scope>NUCLEOTIDE SEQUENCE</scope>
    <source>
        <strain evidence="1">CBS 123094</strain>
    </source>
</reference>
<proteinExistence type="predicted"/>
<organism evidence="1 2">
    <name type="scientific">Amniculicola lignicola CBS 123094</name>
    <dbReference type="NCBI Taxonomy" id="1392246"/>
    <lineage>
        <taxon>Eukaryota</taxon>
        <taxon>Fungi</taxon>
        <taxon>Dikarya</taxon>
        <taxon>Ascomycota</taxon>
        <taxon>Pezizomycotina</taxon>
        <taxon>Dothideomycetes</taxon>
        <taxon>Pleosporomycetidae</taxon>
        <taxon>Pleosporales</taxon>
        <taxon>Amniculicolaceae</taxon>
        <taxon>Amniculicola</taxon>
    </lineage>
</organism>
<accession>A0A6A5W0V6</accession>
<dbReference type="EMBL" id="ML977639">
    <property type="protein sequence ID" value="KAF1995413.1"/>
    <property type="molecule type" value="Genomic_DNA"/>
</dbReference>
<dbReference type="PROSITE" id="PS51257">
    <property type="entry name" value="PROKAR_LIPOPROTEIN"/>
    <property type="match status" value="1"/>
</dbReference>